<proteinExistence type="predicted"/>
<name>A0A6A5WSX9_9PLEO</name>
<sequence>MPKRLPRLAQEPYRKGFSSLTATRVRPLSQRRQYLQPVPQSKRLISPSGRVLFQASTPPPAHAMVSQSL</sequence>
<protein>
    <submittedName>
        <fullName evidence="1">Uncharacterized protein</fullName>
    </submittedName>
</protein>
<dbReference type="EMBL" id="ML977579">
    <property type="protein sequence ID" value="KAF2002175.1"/>
    <property type="molecule type" value="Genomic_DNA"/>
</dbReference>
<keyword evidence="2" id="KW-1185">Reference proteome</keyword>
<accession>A0A6A5WSX9</accession>
<dbReference type="AlphaFoldDB" id="A0A6A5WSX9"/>
<gene>
    <name evidence="1" type="ORF">P154DRAFT_521291</name>
</gene>
<organism evidence="1 2">
    <name type="scientific">Amniculicola lignicola CBS 123094</name>
    <dbReference type="NCBI Taxonomy" id="1392246"/>
    <lineage>
        <taxon>Eukaryota</taxon>
        <taxon>Fungi</taxon>
        <taxon>Dikarya</taxon>
        <taxon>Ascomycota</taxon>
        <taxon>Pezizomycotina</taxon>
        <taxon>Dothideomycetes</taxon>
        <taxon>Pleosporomycetidae</taxon>
        <taxon>Pleosporales</taxon>
        <taxon>Amniculicolaceae</taxon>
        <taxon>Amniculicola</taxon>
    </lineage>
</organism>
<reference evidence="1" key="1">
    <citation type="journal article" date="2020" name="Stud. Mycol.">
        <title>101 Dothideomycetes genomes: a test case for predicting lifestyles and emergence of pathogens.</title>
        <authorList>
            <person name="Haridas S."/>
            <person name="Albert R."/>
            <person name="Binder M."/>
            <person name="Bloem J."/>
            <person name="Labutti K."/>
            <person name="Salamov A."/>
            <person name="Andreopoulos B."/>
            <person name="Baker S."/>
            <person name="Barry K."/>
            <person name="Bills G."/>
            <person name="Bluhm B."/>
            <person name="Cannon C."/>
            <person name="Castanera R."/>
            <person name="Culley D."/>
            <person name="Daum C."/>
            <person name="Ezra D."/>
            <person name="Gonzalez J."/>
            <person name="Henrissat B."/>
            <person name="Kuo A."/>
            <person name="Liang C."/>
            <person name="Lipzen A."/>
            <person name="Lutzoni F."/>
            <person name="Magnuson J."/>
            <person name="Mondo S."/>
            <person name="Nolan M."/>
            <person name="Ohm R."/>
            <person name="Pangilinan J."/>
            <person name="Park H.-J."/>
            <person name="Ramirez L."/>
            <person name="Alfaro M."/>
            <person name="Sun H."/>
            <person name="Tritt A."/>
            <person name="Yoshinaga Y."/>
            <person name="Zwiers L.-H."/>
            <person name="Turgeon B."/>
            <person name="Goodwin S."/>
            <person name="Spatafora J."/>
            <person name="Crous P."/>
            <person name="Grigoriev I."/>
        </authorList>
    </citation>
    <scope>NUCLEOTIDE SEQUENCE</scope>
    <source>
        <strain evidence="1">CBS 123094</strain>
    </source>
</reference>
<evidence type="ECO:0000313" key="1">
    <source>
        <dbReference type="EMBL" id="KAF2002175.1"/>
    </source>
</evidence>
<evidence type="ECO:0000313" key="2">
    <source>
        <dbReference type="Proteomes" id="UP000799779"/>
    </source>
</evidence>
<dbReference type="Proteomes" id="UP000799779">
    <property type="component" value="Unassembled WGS sequence"/>
</dbReference>